<dbReference type="EMBL" id="KN123497">
    <property type="protein sequence ID" value="KFO24820.1"/>
    <property type="molecule type" value="Genomic_DNA"/>
</dbReference>
<dbReference type="Proteomes" id="UP000028990">
    <property type="component" value="Unassembled WGS sequence"/>
</dbReference>
<feature type="region of interest" description="Disordered" evidence="1">
    <location>
        <begin position="70"/>
        <end position="93"/>
    </location>
</feature>
<reference evidence="2 3" key="1">
    <citation type="submission" date="2013-11" db="EMBL/GenBank/DDBJ databases">
        <title>The Damaraland mole rat (Fukomys damarensis) genome and evolution of African mole rats.</title>
        <authorList>
            <person name="Gladyshev V.N."/>
            <person name="Fang X."/>
        </authorList>
    </citation>
    <scope>NUCLEOTIDE SEQUENCE [LARGE SCALE GENOMIC DNA]</scope>
    <source>
        <tissue evidence="2">Liver</tissue>
    </source>
</reference>
<name>A0A091D3N4_FUKDA</name>
<evidence type="ECO:0000313" key="2">
    <source>
        <dbReference type="EMBL" id="KFO24820.1"/>
    </source>
</evidence>
<protein>
    <submittedName>
        <fullName evidence="2">Uncharacterized protein</fullName>
    </submittedName>
</protein>
<gene>
    <name evidence="2" type="ORF">H920_13816</name>
</gene>
<evidence type="ECO:0000313" key="3">
    <source>
        <dbReference type="Proteomes" id="UP000028990"/>
    </source>
</evidence>
<dbReference type="AlphaFoldDB" id="A0A091D3N4"/>
<keyword evidence="3" id="KW-1185">Reference proteome</keyword>
<sequence length="397" mass="44200">MQGCMGLTAGLSSRQDRAMEGKWKEAMSLTASPSAYVLLCPYKTAMQPPTFSDFLTGNMELIDLLPQISTQHSRAPGKKAKRENGRQASFGIPGTAHSSRVLLGAGRQVPKIPTRLAEECFFKGQKQIAGLDRGPEKNTDEEYSLYEEEQGGFKEQSGQRGPFTITPPMRFPGSCSPEKVIAIKEVTKRGHLPTCLTEKSNNSEEEDILEAKADKDCTNIKNHTDNFIHANICLLFVNAKELLWIFNVQETLRPLPRRPEPHEEDIEPNQEGPQGTNSEVPRDLAEIRFQWDDSAHSALSLDEAPTNRPTEKKYRNPGQHPFTDSTAASDAAGVKEPVPCGGFRLGGYVRNYNLIHRPLLLSRMKEVIAEDFCEKLYEAENKSGFSLHDPAEESLNT</sequence>
<evidence type="ECO:0000256" key="1">
    <source>
        <dbReference type="SAM" id="MobiDB-lite"/>
    </source>
</evidence>
<accession>A0A091D3N4</accession>
<feature type="region of interest" description="Disordered" evidence="1">
    <location>
        <begin position="255"/>
        <end position="279"/>
    </location>
</feature>
<proteinExistence type="predicted"/>
<organism evidence="2 3">
    <name type="scientific">Fukomys damarensis</name>
    <name type="common">Damaraland mole rat</name>
    <name type="synonym">Cryptomys damarensis</name>
    <dbReference type="NCBI Taxonomy" id="885580"/>
    <lineage>
        <taxon>Eukaryota</taxon>
        <taxon>Metazoa</taxon>
        <taxon>Chordata</taxon>
        <taxon>Craniata</taxon>
        <taxon>Vertebrata</taxon>
        <taxon>Euteleostomi</taxon>
        <taxon>Mammalia</taxon>
        <taxon>Eutheria</taxon>
        <taxon>Euarchontoglires</taxon>
        <taxon>Glires</taxon>
        <taxon>Rodentia</taxon>
        <taxon>Hystricomorpha</taxon>
        <taxon>Bathyergidae</taxon>
        <taxon>Fukomys</taxon>
    </lineage>
</organism>
<feature type="region of interest" description="Disordered" evidence="1">
    <location>
        <begin position="298"/>
        <end position="334"/>
    </location>
</feature>